<organism evidence="1 2">
    <name type="scientific">Tenggerimyces flavus</name>
    <dbReference type="NCBI Taxonomy" id="1708749"/>
    <lineage>
        <taxon>Bacteria</taxon>
        <taxon>Bacillati</taxon>
        <taxon>Actinomycetota</taxon>
        <taxon>Actinomycetes</taxon>
        <taxon>Propionibacteriales</taxon>
        <taxon>Nocardioidaceae</taxon>
        <taxon>Tenggerimyces</taxon>
    </lineage>
</organism>
<protein>
    <submittedName>
        <fullName evidence="1">Uncharacterized protein</fullName>
    </submittedName>
</protein>
<dbReference type="RefSeq" id="WP_205122559.1">
    <property type="nucleotide sequence ID" value="NZ_JAFBCM010000001.1"/>
</dbReference>
<evidence type="ECO:0000313" key="2">
    <source>
        <dbReference type="Proteomes" id="UP001595699"/>
    </source>
</evidence>
<accession>A0ABV7Y541</accession>
<keyword evidence="2" id="KW-1185">Reference proteome</keyword>
<comment type="caution">
    <text evidence="1">The sequence shown here is derived from an EMBL/GenBank/DDBJ whole genome shotgun (WGS) entry which is preliminary data.</text>
</comment>
<dbReference type="EMBL" id="JBHRZH010000005">
    <property type="protein sequence ID" value="MFC3760391.1"/>
    <property type="molecule type" value="Genomic_DNA"/>
</dbReference>
<evidence type="ECO:0000313" key="1">
    <source>
        <dbReference type="EMBL" id="MFC3760391.1"/>
    </source>
</evidence>
<gene>
    <name evidence="1" type="ORF">ACFOUW_06055</name>
</gene>
<sequence>MAAWWDVPSLIANDDLPPLPPRLATLAALTGRLPLAQYEAAHGPWSWPEPSELTEIAQLARDGWHLPEPHVVNLVLPFAWPAEHRGWLPNRVPHVWHSNVHLIPPTAADDEHDTDPAADELGAMGVDVFPGRRLWLLRSPFPAVPVPALLDGLLAHAKTLAAQRGVDLWQHKQVVFDAAHVVFSLDAKAFDAWRRMFVT</sequence>
<proteinExistence type="predicted"/>
<name>A0ABV7Y541_9ACTN</name>
<reference evidence="2" key="1">
    <citation type="journal article" date="2019" name="Int. J. Syst. Evol. Microbiol.">
        <title>The Global Catalogue of Microorganisms (GCM) 10K type strain sequencing project: providing services to taxonomists for standard genome sequencing and annotation.</title>
        <authorList>
            <consortium name="The Broad Institute Genomics Platform"/>
            <consortium name="The Broad Institute Genome Sequencing Center for Infectious Disease"/>
            <person name="Wu L."/>
            <person name="Ma J."/>
        </authorList>
    </citation>
    <scope>NUCLEOTIDE SEQUENCE [LARGE SCALE GENOMIC DNA]</scope>
    <source>
        <strain evidence="2">CGMCC 4.7241</strain>
    </source>
</reference>
<dbReference type="Proteomes" id="UP001595699">
    <property type="component" value="Unassembled WGS sequence"/>
</dbReference>